<reference evidence="1" key="1">
    <citation type="submission" date="2020-04" db="EMBL/GenBank/DDBJ databases">
        <authorList>
            <person name="Chiriac C."/>
            <person name="Salcher M."/>
            <person name="Ghai R."/>
            <person name="Kavagutti S V."/>
        </authorList>
    </citation>
    <scope>NUCLEOTIDE SEQUENCE</scope>
</reference>
<protein>
    <submittedName>
        <fullName evidence="1">Uncharacterized protein</fullName>
    </submittedName>
</protein>
<accession>A0A6J5LFZ1</accession>
<sequence length="138" mass="13772">MAGLFTGDIGAAAQDIFGGIGDLEAASAYGQAAQYAGQNAQLEKESTNIQQAQLQRHIESAVGGQVAQTAGAGLAVSGSALSAYKASMQQGALAHGITAVQGQINVNSYLEAQAQYKGMQNASNAAGIGGILGGIFNL</sequence>
<name>A0A6J5LFZ1_9CAUD</name>
<dbReference type="EMBL" id="LR796258">
    <property type="protein sequence ID" value="CAB4132183.1"/>
    <property type="molecule type" value="Genomic_DNA"/>
</dbReference>
<proteinExistence type="predicted"/>
<evidence type="ECO:0000313" key="1">
    <source>
        <dbReference type="EMBL" id="CAB4132183.1"/>
    </source>
</evidence>
<gene>
    <name evidence="1" type="ORF">UFOVP134_59</name>
</gene>
<organism evidence="1">
    <name type="scientific">uncultured Caudovirales phage</name>
    <dbReference type="NCBI Taxonomy" id="2100421"/>
    <lineage>
        <taxon>Viruses</taxon>
        <taxon>Duplodnaviria</taxon>
        <taxon>Heunggongvirae</taxon>
        <taxon>Uroviricota</taxon>
        <taxon>Caudoviricetes</taxon>
        <taxon>Peduoviridae</taxon>
        <taxon>Maltschvirus</taxon>
        <taxon>Maltschvirus maltsch</taxon>
    </lineage>
</organism>